<dbReference type="EMBL" id="SLZV01000013">
    <property type="protein sequence ID" value="TCS67878.1"/>
    <property type="molecule type" value="Genomic_DNA"/>
</dbReference>
<dbReference type="AlphaFoldDB" id="A0A4R3JN27"/>
<dbReference type="Proteomes" id="UP000702954">
    <property type="component" value="Unassembled WGS sequence"/>
</dbReference>
<evidence type="ECO:0000313" key="3">
    <source>
        <dbReference type="EMBL" id="TCS67878.1"/>
    </source>
</evidence>
<keyword evidence="1" id="KW-1133">Transmembrane helix</keyword>
<evidence type="ECO:0000313" key="5">
    <source>
        <dbReference type="Proteomes" id="UP000702954"/>
    </source>
</evidence>
<reference evidence="3 4" key="2">
    <citation type="submission" date="2019-03" db="EMBL/GenBank/DDBJ databases">
        <title>Genomic Encyclopedia of Type Strains, Phase IV (KMG-IV): sequencing the most valuable type-strain genomes for metagenomic binning, comparative biology and taxonomic classification.</title>
        <authorList>
            <person name="Goeker M."/>
        </authorList>
    </citation>
    <scope>NUCLEOTIDE SEQUENCE [LARGE SCALE GENOMIC DNA]</scope>
    <source>
        <strain evidence="3 4">DSM 103426</strain>
    </source>
</reference>
<feature type="transmembrane region" description="Helical" evidence="1">
    <location>
        <begin position="13"/>
        <end position="30"/>
    </location>
</feature>
<accession>A0A4R3JN27</accession>
<dbReference type="RefSeq" id="WP_116442066.1">
    <property type="nucleotide sequence ID" value="NZ_BHEO01000008.1"/>
</dbReference>
<gene>
    <name evidence="3" type="ORF">EDD74_11314</name>
    <name evidence="2" type="ORF">FAEUMB_24060</name>
</gene>
<sequence>MIVLSFLLNTFKLIFKLPVLLCLGIVYSIVGIIRGIYSIFHAFYWVFLALAFVTCLVWHWISYCACDSQCNCIINV</sequence>
<protein>
    <submittedName>
        <fullName evidence="3">Uncharacterized protein</fullName>
    </submittedName>
</protein>
<evidence type="ECO:0000313" key="4">
    <source>
        <dbReference type="Proteomes" id="UP000294613"/>
    </source>
</evidence>
<dbReference type="Proteomes" id="UP000294613">
    <property type="component" value="Unassembled WGS sequence"/>
</dbReference>
<name>A0A4R3JN27_9FIRM</name>
<evidence type="ECO:0000256" key="1">
    <source>
        <dbReference type="SAM" id="Phobius"/>
    </source>
</evidence>
<organism evidence="3 4">
    <name type="scientific">Faecalimonas umbilicata</name>
    <dbReference type="NCBI Taxonomy" id="1912855"/>
    <lineage>
        <taxon>Bacteria</taxon>
        <taxon>Bacillati</taxon>
        <taxon>Bacillota</taxon>
        <taxon>Clostridia</taxon>
        <taxon>Lachnospirales</taxon>
        <taxon>Lachnospiraceae</taxon>
        <taxon>Faecalimonas</taxon>
    </lineage>
</organism>
<proteinExistence type="predicted"/>
<dbReference type="EMBL" id="BHEO01000008">
    <property type="protein sequence ID" value="GBU05865.1"/>
    <property type="molecule type" value="Genomic_DNA"/>
</dbReference>
<keyword evidence="1" id="KW-0812">Transmembrane</keyword>
<reference evidence="2 5" key="1">
    <citation type="journal article" date="2018" name="Int. J. Syst. Evol. Microbiol.">
        <title>Draft Genome Sequence of Faecalimonas umbilicata JCM 30896T, an Acetate-Producing Bacterium Isolated from Human Feces.</title>
        <authorList>
            <person name="Sakamoto M."/>
            <person name="Ikeyama N."/>
            <person name="Yuki M."/>
            <person name="Ohkuma M."/>
        </authorList>
    </citation>
    <scope>NUCLEOTIDE SEQUENCE [LARGE SCALE GENOMIC DNA]</scope>
    <source>
        <strain evidence="2 5">EGH7</strain>
    </source>
</reference>
<feature type="transmembrane region" description="Helical" evidence="1">
    <location>
        <begin position="42"/>
        <end position="61"/>
    </location>
</feature>
<comment type="caution">
    <text evidence="3">The sequence shown here is derived from an EMBL/GenBank/DDBJ whole genome shotgun (WGS) entry which is preliminary data.</text>
</comment>
<evidence type="ECO:0000313" key="2">
    <source>
        <dbReference type="EMBL" id="GBU05865.1"/>
    </source>
</evidence>
<keyword evidence="1" id="KW-0472">Membrane</keyword>
<keyword evidence="5" id="KW-1185">Reference proteome</keyword>